<evidence type="ECO:0000313" key="1">
    <source>
        <dbReference type="EMBL" id="KJA29531.1"/>
    </source>
</evidence>
<dbReference type="EMBL" id="KN817518">
    <property type="protein sequence ID" value="KJA29531.1"/>
    <property type="molecule type" value="Genomic_DNA"/>
</dbReference>
<dbReference type="OrthoDB" id="3222453at2759"/>
<protein>
    <submittedName>
        <fullName evidence="1">Uncharacterized protein</fullName>
    </submittedName>
</protein>
<reference evidence="2" key="1">
    <citation type="submission" date="2014-04" db="EMBL/GenBank/DDBJ databases">
        <title>Evolutionary Origins and Diversification of the Mycorrhizal Mutualists.</title>
        <authorList>
            <consortium name="DOE Joint Genome Institute"/>
            <consortium name="Mycorrhizal Genomics Consortium"/>
            <person name="Kohler A."/>
            <person name="Kuo A."/>
            <person name="Nagy L.G."/>
            <person name="Floudas D."/>
            <person name="Copeland A."/>
            <person name="Barry K.W."/>
            <person name="Cichocki N."/>
            <person name="Veneault-Fourrey C."/>
            <person name="LaButti K."/>
            <person name="Lindquist E.A."/>
            <person name="Lipzen A."/>
            <person name="Lundell T."/>
            <person name="Morin E."/>
            <person name="Murat C."/>
            <person name="Riley R."/>
            <person name="Ohm R."/>
            <person name="Sun H."/>
            <person name="Tunlid A."/>
            <person name="Henrissat B."/>
            <person name="Grigoriev I.V."/>
            <person name="Hibbett D.S."/>
            <person name="Martin F."/>
        </authorList>
    </citation>
    <scope>NUCLEOTIDE SEQUENCE [LARGE SCALE GENOMIC DNA]</scope>
    <source>
        <strain evidence="2">FD-334 SS-4</strain>
    </source>
</reference>
<dbReference type="Proteomes" id="UP000054270">
    <property type="component" value="Unassembled WGS sequence"/>
</dbReference>
<keyword evidence="2" id="KW-1185">Reference proteome</keyword>
<dbReference type="AlphaFoldDB" id="A0A0D2PML6"/>
<sequence>MPSELYQQSLCCHTIQPQAVQSTLRVPESLPHSSSTLFSNASGVCIEGSSIQSYSGLTVNLNFETSRRTDIVAPHNPSGLGTTVEAVDEEHIVDIDRVCPVLNDNLTARLPPLPIQRSSDIYYRHLAVKGRGIPLWLPAPNRNLHIAYRRKGVSIGDVGLITASGSFDFLFNILLPPDHPVQAGRVQEMFSPLYPPLDLDDIEMQEEFADDSYLASASVQKAQQDGQRGSSGLTFETTDSEGAILTIPRGSDSSNLLNVERFHKYLAANIEDWYCYTNGRRGRQAKNGDLRLIVGWDKAQAWGMATFSRSSQAATSIRLDFKPSEQAGRNYKWEYSGMAEGRTGPSARETAELRRASEADDDTFTNQCLFIRSINHLLPDDVWARLKATKFGTTKTEDSKEYGSSFQVGKGKGTYCELAHNPLDLSPIAPNQPVDSSATTSLPFHPSTSINEHLLRENPNARIVITEDMNWMSILTEDDKSLPLDNQIVERVMESHNIHNNGGKY</sequence>
<evidence type="ECO:0000313" key="2">
    <source>
        <dbReference type="Proteomes" id="UP000054270"/>
    </source>
</evidence>
<dbReference type="OMA" id="HECASEN"/>
<gene>
    <name evidence="1" type="ORF">HYPSUDRAFT_31446</name>
</gene>
<accession>A0A0D2PML6</accession>
<proteinExistence type="predicted"/>
<organism evidence="1 2">
    <name type="scientific">Hypholoma sublateritium (strain FD-334 SS-4)</name>
    <dbReference type="NCBI Taxonomy" id="945553"/>
    <lineage>
        <taxon>Eukaryota</taxon>
        <taxon>Fungi</taxon>
        <taxon>Dikarya</taxon>
        <taxon>Basidiomycota</taxon>
        <taxon>Agaricomycotina</taxon>
        <taxon>Agaricomycetes</taxon>
        <taxon>Agaricomycetidae</taxon>
        <taxon>Agaricales</taxon>
        <taxon>Agaricineae</taxon>
        <taxon>Strophariaceae</taxon>
        <taxon>Hypholoma</taxon>
    </lineage>
</organism>
<name>A0A0D2PML6_HYPSF</name>